<evidence type="ECO:0000313" key="2">
    <source>
        <dbReference type="Proteomes" id="UP001571980"/>
    </source>
</evidence>
<organism evidence="1 2">
    <name type="scientific">Pyrococcus kukulkanii</name>
    <dbReference type="NCBI Taxonomy" id="1609559"/>
    <lineage>
        <taxon>Archaea</taxon>
        <taxon>Methanobacteriati</taxon>
        <taxon>Methanobacteriota</taxon>
        <taxon>Thermococci</taxon>
        <taxon>Thermococcales</taxon>
        <taxon>Thermococcaceae</taxon>
        <taxon>Pyrococcus</taxon>
    </lineage>
</organism>
<dbReference type="Gene3D" id="3.40.50.300">
    <property type="entry name" value="P-loop containing nucleotide triphosphate hydrolases"/>
    <property type="match status" value="1"/>
</dbReference>
<sequence length="254" mass="29640">MVSWEIKALDKEIGEIKKYSLVLIHQEDPLSRGIDVLYHILTTKLKKDNLIGYFNISYPLPLVFRAMRRFGIDPVKELEELRLAIIDTFGSFHGIRSTIKGVWTLEGMLSSETLPAKYARVIEAHKSVWAENNMFEGRDIYGFAVAISSYLELFGSPEETLRYLELSSEVRAVHPAYKKYPRGTNFWLWMGKDHPDVFASVYRRADYVLRTRGYLTEDGIKRELIVLKTPELEEEIIRFEYEFEKGKIKLSKIY</sequence>
<reference evidence="1 2" key="1">
    <citation type="submission" date="2023-03" db="EMBL/GenBank/DDBJ databases">
        <title>Speciation in Pyrococcus: adaptation to high temperature as a mechanism.</title>
        <authorList>
            <person name="Gu J."/>
        </authorList>
    </citation>
    <scope>NUCLEOTIDE SEQUENCE [LARGE SCALE GENOMIC DNA]</scope>
    <source>
        <strain evidence="1 2">LMOA34</strain>
    </source>
</reference>
<name>A0ABV4T595_9EURY</name>
<evidence type="ECO:0000313" key="1">
    <source>
        <dbReference type="EMBL" id="MFA4805037.1"/>
    </source>
</evidence>
<dbReference type="Proteomes" id="UP001571980">
    <property type="component" value="Unassembled WGS sequence"/>
</dbReference>
<keyword evidence="2" id="KW-1185">Reference proteome</keyword>
<comment type="caution">
    <text evidence="1">The sequence shown here is derived from an EMBL/GenBank/DDBJ whole genome shotgun (WGS) entry which is preliminary data.</text>
</comment>
<dbReference type="EMBL" id="JARRIG010000006">
    <property type="protein sequence ID" value="MFA4805037.1"/>
    <property type="molecule type" value="Genomic_DNA"/>
</dbReference>
<dbReference type="InterPro" id="IPR027417">
    <property type="entry name" value="P-loop_NTPase"/>
</dbReference>
<dbReference type="RefSeq" id="WP_372817133.1">
    <property type="nucleotide sequence ID" value="NZ_CP122538.1"/>
</dbReference>
<protein>
    <submittedName>
        <fullName evidence="1">Uncharacterized protein</fullName>
    </submittedName>
</protein>
<proteinExistence type="predicted"/>
<accession>A0ABV4T595</accession>
<gene>
    <name evidence="1" type="ORF">P8X34_09910</name>
</gene>